<evidence type="ECO:0000256" key="3">
    <source>
        <dbReference type="ARBA" id="ARBA00022679"/>
    </source>
</evidence>
<dbReference type="GO" id="GO:0003824">
    <property type="term" value="F:catalytic activity"/>
    <property type="evidence" value="ECO:0007669"/>
    <property type="project" value="InterPro"/>
</dbReference>
<proteinExistence type="predicted"/>
<dbReference type="SMART" id="SM00729">
    <property type="entry name" value="Elp3"/>
    <property type="match status" value="1"/>
</dbReference>
<keyword evidence="5" id="KW-0479">Metal-binding</keyword>
<dbReference type="Pfam" id="PF04055">
    <property type="entry name" value="Radical_SAM"/>
    <property type="match status" value="1"/>
</dbReference>
<dbReference type="InterPro" id="IPR007197">
    <property type="entry name" value="rSAM"/>
</dbReference>
<dbReference type="PANTHER" id="PTHR43409:SF7">
    <property type="entry name" value="BLL1977 PROTEIN"/>
    <property type="match status" value="1"/>
</dbReference>
<evidence type="ECO:0000259" key="8">
    <source>
        <dbReference type="PROSITE" id="PS51332"/>
    </source>
</evidence>
<dbReference type="SFLD" id="SFLDG01123">
    <property type="entry name" value="methyltransferase_(Class_B)"/>
    <property type="match status" value="1"/>
</dbReference>
<dbReference type="Gene3D" id="3.80.30.20">
    <property type="entry name" value="tm_1862 like domain"/>
    <property type="match status" value="1"/>
</dbReference>
<accession>A0A7V3YNA7</accession>
<dbReference type="InterPro" id="IPR006158">
    <property type="entry name" value="Cobalamin-bd"/>
</dbReference>
<dbReference type="PROSITE" id="PS51332">
    <property type="entry name" value="B12_BINDING"/>
    <property type="match status" value="1"/>
</dbReference>
<keyword evidence="4" id="KW-0949">S-adenosyl-L-methionine</keyword>
<keyword evidence="7" id="KW-0411">Iron-sulfur</keyword>
<dbReference type="SUPFAM" id="SSF102114">
    <property type="entry name" value="Radical SAM enzymes"/>
    <property type="match status" value="1"/>
</dbReference>
<dbReference type="GO" id="GO:0031419">
    <property type="term" value="F:cobalamin binding"/>
    <property type="evidence" value="ECO:0007669"/>
    <property type="project" value="InterPro"/>
</dbReference>
<protein>
    <submittedName>
        <fullName evidence="10">B12-binding domain-containing radical SAM protein</fullName>
    </submittedName>
</protein>
<comment type="cofactor">
    <cofactor evidence="1">
        <name>[4Fe-4S] cluster</name>
        <dbReference type="ChEBI" id="CHEBI:49883"/>
    </cofactor>
</comment>
<keyword evidence="6" id="KW-0408">Iron</keyword>
<dbReference type="GO" id="GO:0005829">
    <property type="term" value="C:cytosol"/>
    <property type="evidence" value="ECO:0007669"/>
    <property type="project" value="TreeGrafter"/>
</dbReference>
<dbReference type="Gene3D" id="3.40.50.280">
    <property type="entry name" value="Cobalamin-binding domain"/>
    <property type="match status" value="1"/>
</dbReference>
<evidence type="ECO:0000313" key="10">
    <source>
        <dbReference type="EMBL" id="HGI75763.1"/>
    </source>
</evidence>
<dbReference type="SFLD" id="SFLDG01082">
    <property type="entry name" value="B12-binding_domain_containing"/>
    <property type="match status" value="1"/>
</dbReference>
<dbReference type="GO" id="GO:0046872">
    <property type="term" value="F:metal ion binding"/>
    <property type="evidence" value="ECO:0007669"/>
    <property type="project" value="UniProtKB-KW"/>
</dbReference>
<name>A0A7V3YNA7_9BACT</name>
<dbReference type="SFLD" id="SFLDS00029">
    <property type="entry name" value="Radical_SAM"/>
    <property type="match status" value="1"/>
</dbReference>
<feature type="domain" description="Radical SAM core" evidence="9">
    <location>
        <begin position="163"/>
        <end position="387"/>
    </location>
</feature>
<dbReference type="PANTHER" id="PTHR43409">
    <property type="entry name" value="ANAEROBIC MAGNESIUM-PROTOPORPHYRIN IX MONOMETHYL ESTER CYCLASE-RELATED"/>
    <property type="match status" value="1"/>
</dbReference>
<reference evidence="10" key="1">
    <citation type="journal article" date="2020" name="mSystems">
        <title>Genome- and Community-Level Interaction Insights into Carbon Utilization and Element Cycling Functions of Hydrothermarchaeota in Hydrothermal Sediment.</title>
        <authorList>
            <person name="Zhou Z."/>
            <person name="Liu Y."/>
            <person name="Xu W."/>
            <person name="Pan J."/>
            <person name="Luo Z.H."/>
            <person name="Li M."/>
        </authorList>
    </citation>
    <scope>NUCLEOTIDE SEQUENCE [LARGE SCALE GENOMIC DNA]</scope>
    <source>
        <strain evidence="10">SpSt-716</strain>
    </source>
</reference>
<evidence type="ECO:0000256" key="1">
    <source>
        <dbReference type="ARBA" id="ARBA00001966"/>
    </source>
</evidence>
<dbReference type="InterPro" id="IPR023404">
    <property type="entry name" value="rSAM_horseshoe"/>
</dbReference>
<feature type="domain" description="B12-binding" evidence="8">
    <location>
        <begin position="56"/>
        <end position="142"/>
    </location>
</feature>
<evidence type="ECO:0000256" key="7">
    <source>
        <dbReference type="ARBA" id="ARBA00023014"/>
    </source>
</evidence>
<evidence type="ECO:0000256" key="2">
    <source>
        <dbReference type="ARBA" id="ARBA00022603"/>
    </source>
</evidence>
<keyword evidence="3" id="KW-0808">Transferase</keyword>
<dbReference type="CDD" id="cd01335">
    <property type="entry name" value="Radical_SAM"/>
    <property type="match status" value="1"/>
</dbReference>
<dbReference type="PROSITE" id="PS51918">
    <property type="entry name" value="RADICAL_SAM"/>
    <property type="match status" value="1"/>
</dbReference>
<evidence type="ECO:0000256" key="6">
    <source>
        <dbReference type="ARBA" id="ARBA00023004"/>
    </source>
</evidence>
<gene>
    <name evidence="10" type="ORF">ENU96_08830</name>
</gene>
<dbReference type="InterPro" id="IPR051198">
    <property type="entry name" value="BchE-like"/>
</dbReference>
<dbReference type="AlphaFoldDB" id="A0A7V3YNA7"/>
<dbReference type="InterPro" id="IPR034466">
    <property type="entry name" value="Methyltransferase_Class_B"/>
</dbReference>
<dbReference type="InterPro" id="IPR006638">
    <property type="entry name" value="Elp3/MiaA/NifB-like_rSAM"/>
</dbReference>
<keyword evidence="2" id="KW-0489">Methyltransferase</keyword>
<sequence length="449" mass="52223">MQERLERKRVDYLRILLVAPDPNAPRRKRAWYVPFPQASLPLLAALTPSRHEVRIVDERIEDVNFDEPYDLVGITVMSATAVRAYQIADEFRKRGVKVVLGGIHPTALPEEAKEHADSVVIGEAEGLWEGLLEDCERGALQPFYRREDFPSLAGLPHSRLDLLRGRYLLKHVFQTTRGCPHACGFCSVSAFMGRKYRHRPVEEVVEEIRQYSSRMIGFLDDNIVGNPAYSRELFQALIPLKRKWVSQGTLRMAEDEGLLRLAAQSGCIALFVGFESVNEENLREMHKSFHRVDQYRKLIDRFHQHGIMVIGSFVFGFDEDDPSVFRRTLQFIEDTKIDFAQFSILTPLPGTEVFHQLKSQGRIFSFDWSKYDFAHVVFQPAKMTPQELQEGYNFVFREFYSLPRITQRLLRNWRYLHYFLPASLYYHWVASHPKSLPHEGRRPLTGMVY</sequence>
<evidence type="ECO:0000256" key="4">
    <source>
        <dbReference type="ARBA" id="ARBA00022691"/>
    </source>
</evidence>
<dbReference type="Pfam" id="PF02310">
    <property type="entry name" value="B12-binding"/>
    <property type="match status" value="1"/>
</dbReference>
<dbReference type="CDD" id="cd02068">
    <property type="entry name" value="radical_SAM_B12_BD"/>
    <property type="match status" value="1"/>
</dbReference>
<evidence type="ECO:0000259" key="9">
    <source>
        <dbReference type="PROSITE" id="PS51918"/>
    </source>
</evidence>
<dbReference type="InterPro" id="IPR058240">
    <property type="entry name" value="rSAM_sf"/>
</dbReference>
<comment type="caution">
    <text evidence="10">The sequence shown here is derived from an EMBL/GenBank/DDBJ whole genome shotgun (WGS) entry which is preliminary data.</text>
</comment>
<evidence type="ECO:0000256" key="5">
    <source>
        <dbReference type="ARBA" id="ARBA00022723"/>
    </source>
</evidence>
<organism evidence="10">
    <name type="scientific">Candidatus Caldatribacterium californiense</name>
    <dbReference type="NCBI Taxonomy" id="1454726"/>
    <lineage>
        <taxon>Bacteria</taxon>
        <taxon>Pseudomonadati</taxon>
        <taxon>Atribacterota</taxon>
        <taxon>Atribacteria</taxon>
        <taxon>Atribacterales</taxon>
        <taxon>Candidatus Caldatribacteriaceae</taxon>
        <taxon>Candidatus Caldatribacterium</taxon>
    </lineage>
</organism>
<dbReference type="GO" id="GO:0051539">
    <property type="term" value="F:4 iron, 4 sulfur cluster binding"/>
    <property type="evidence" value="ECO:0007669"/>
    <property type="project" value="UniProtKB-KW"/>
</dbReference>
<dbReference type="EMBL" id="DTEN01000355">
    <property type="protein sequence ID" value="HGI75763.1"/>
    <property type="molecule type" value="Genomic_DNA"/>
</dbReference>